<dbReference type="PANTHER" id="PTHR23513:SF6">
    <property type="entry name" value="MAJOR FACILITATOR SUPERFAMILY ASSOCIATED DOMAIN-CONTAINING PROTEIN"/>
    <property type="match status" value="1"/>
</dbReference>
<accession>A0A8T6R0K0</accession>
<dbReference type="PANTHER" id="PTHR23513">
    <property type="entry name" value="INTEGRAL MEMBRANE EFFLUX PROTEIN-RELATED"/>
    <property type="match status" value="1"/>
</dbReference>
<organism evidence="7 8">
    <name type="scientific">Phycicoccus flavus</name>
    <dbReference type="NCBI Taxonomy" id="2502783"/>
    <lineage>
        <taxon>Bacteria</taxon>
        <taxon>Bacillati</taxon>
        <taxon>Actinomycetota</taxon>
        <taxon>Actinomycetes</taxon>
        <taxon>Micrococcales</taxon>
        <taxon>Intrasporangiaceae</taxon>
        <taxon>Phycicoccus</taxon>
    </lineage>
</organism>
<evidence type="ECO:0000313" key="8">
    <source>
        <dbReference type="Proteomes" id="UP000287866"/>
    </source>
</evidence>
<gene>
    <name evidence="7" type="ORF">EPD83_002830</name>
</gene>
<dbReference type="GO" id="GO:0022857">
    <property type="term" value="F:transmembrane transporter activity"/>
    <property type="evidence" value="ECO:0007669"/>
    <property type="project" value="InterPro"/>
</dbReference>
<dbReference type="EMBL" id="SAYU02000005">
    <property type="protein sequence ID" value="NHA66990.1"/>
    <property type="molecule type" value="Genomic_DNA"/>
</dbReference>
<sequence>MEGRRWWRTPGFGRLTVSWVLANLADSALLLVLAIWVKELTGNDGAAALTFALLGAATLFSPLLAGLADRWPRRSVLGWSNLVAGVVVATLLLVDGPGWVGWIYVVTVVYAGAAQLGAAAQSGLVRDLLPDALLARGNGLLAGIDQGARLVVPLVATGAYVVLGPHVVAVVAAAGFVLAGALLLRGRPPTSGVRPVSGERWLVQAVAGFRHLRSVPALRTLTLTLAVGLGATGTVQVAIFPFVEQGLDSPPGTLGVLVAANGVGAACGALTAGRVTSRLGEARVCRLGLVVMATGIALLLVEHLVTGLVGLALAGWAVTWMMVAFVTLRQRLTPGHLQGRVAAATMLVVNVPQTVMVALTAAVVTALDHRVLVAFAAVAVALTATVGVGTRRRGA</sequence>
<feature type="transmembrane region" description="Helical" evidence="6">
    <location>
        <begin position="254"/>
        <end position="272"/>
    </location>
</feature>
<evidence type="ECO:0000256" key="6">
    <source>
        <dbReference type="SAM" id="Phobius"/>
    </source>
</evidence>
<feature type="transmembrane region" description="Helical" evidence="6">
    <location>
        <begin position="48"/>
        <end position="68"/>
    </location>
</feature>
<feature type="transmembrane region" description="Helical" evidence="6">
    <location>
        <begin position="340"/>
        <end position="365"/>
    </location>
</feature>
<feature type="transmembrane region" description="Helical" evidence="6">
    <location>
        <begin position="307"/>
        <end position="328"/>
    </location>
</feature>
<dbReference type="RefSeq" id="WP_165566184.1">
    <property type="nucleotide sequence ID" value="NZ_SAYU02000005.1"/>
</dbReference>
<keyword evidence="5 6" id="KW-0472">Membrane</keyword>
<feature type="transmembrane region" description="Helical" evidence="6">
    <location>
        <begin position="99"/>
        <end position="119"/>
    </location>
</feature>
<feature type="transmembrane region" description="Helical" evidence="6">
    <location>
        <begin position="140"/>
        <end position="161"/>
    </location>
</feature>
<keyword evidence="3 6" id="KW-0812">Transmembrane</keyword>
<feature type="transmembrane region" description="Helical" evidence="6">
    <location>
        <begin position="12"/>
        <end position="36"/>
    </location>
</feature>
<comment type="caution">
    <text evidence="7">The sequence shown here is derived from an EMBL/GenBank/DDBJ whole genome shotgun (WGS) entry which is preliminary data.</text>
</comment>
<dbReference type="InterPro" id="IPR036259">
    <property type="entry name" value="MFS_trans_sf"/>
</dbReference>
<feature type="transmembrane region" description="Helical" evidence="6">
    <location>
        <begin position="167"/>
        <end position="184"/>
    </location>
</feature>
<dbReference type="InterPro" id="IPR011701">
    <property type="entry name" value="MFS"/>
</dbReference>
<dbReference type="Pfam" id="PF07690">
    <property type="entry name" value="MFS_1"/>
    <property type="match status" value="1"/>
</dbReference>
<evidence type="ECO:0000256" key="3">
    <source>
        <dbReference type="ARBA" id="ARBA00022692"/>
    </source>
</evidence>
<keyword evidence="2" id="KW-1003">Cell membrane</keyword>
<evidence type="ECO:0000313" key="7">
    <source>
        <dbReference type="EMBL" id="NHA66990.1"/>
    </source>
</evidence>
<dbReference type="Gene3D" id="1.20.1250.20">
    <property type="entry name" value="MFS general substrate transporter like domains"/>
    <property type="match status" value="1"/>
</dbReference>
<dbReference type="AlphaFoldDB" id="A0A8T6R0K0"/>
<evidence type="ECO:0000256" key="2">
    <source>
        <dbReference type="ARBA" id="ARBA00022475"/>
    </source>
</evidence>
<dbReference type="CDD" id="cd06173">
    <property type="entry name" value="MFS_MefA_like"/>
    <property type="match status" value="1"/>
</dbReference>
<name>A0A8T6R0K0_9MICO</name>
<feature type="transmembrane region" description="Helical" evidence="6">
    <location>
        <begin position="284"/>
        <end position="301"/>
    </location>
</feature>
<dbReference type="Proteomes" id="UP000287866">
    <property type="component" value="Unassembled WGS sequence"/>
</dbReference>
<keyword evidence="8" id="KW-1185">Reference proteome</keyword>
<comment type="subcellular location">
    <subcellularLocation>
        <location evidence="1">Cell membrane</location>
        <topology evidence="1">Multi-pass membrane protein</topology>
    </subcellularLocation>
</comment>
<feature type="transmembrane region" description="Helical" evidence="6">
    <location>
        <begin position="75"/>
        <end position="93"/>
    </location>
</feature>
<proteinExistence type="predicted"/>
<dbReference type="SUPFAM" id="SSF103473">
    <property type="entry name" value="MFS general substrate transporter"/>
    <property type="match status" value="1"/>
</dbReference>
<evidence type="ECO:0000256" key="4">
    <source>
        <dbReference type="ARBA" id="ARBA00022989"/>
    </source>
</evidence>
<evidence type="ECO:0000256" key="5">
    <source>
        <dbReference type="ARBA" id="ARBA00023136"/>
    </source>
</evidence>
<reference evidence="7" key="1">
    <citation type="submission" date="2020-03" db="EMBL/GenBank/DDBJ databases">
        <title>Phycicoccus flavus sp. nov., a novel endophytic actinobacterium isolated from branch of Kandelia candel.</title>
        <authorList>
            <person name="Tuo L."/>
        </authorList>
    </citation>
    <scope>NUCLEOTIDE SEQUENCE</scope>
    <source>
        <strain evidence="7">CMS6Z-2</strain>
    </source>
</reference>
<evidence type="ECO:0000256" key="1">
    <source>
        <dbReference type="ARBA" id="ARBA00004651"/>
    </source>
</evidence>
<dbReference type="GO" id="GO:0005886">
    <property type="term" value="C:plasma membrane"/>
    <property type="evidence" value="ECO:0007669"/>
    <property type="project" value="UniProtKB-SubCell"/>
</dbReference>
<feature type="transmembrane region" description="Helical" evidence="6">
    <location>
        <begin position="220"/>
        <end position="242"/>
    </location>
</feature>
<keyword evidence="4 6" id="KW-1133">Transmembrane helix</keyword>
<feature type="transmembrane region" description="Helical" evidence="6">
    <location>
        <begin position="371"/>
        <end position="390"/>
    </location>
</feature>
<protein>
    <submittedName>
        <fullName evidence="7">MFS transporter</fullName>
    </submittedName>
</protein>